<evidence type="ECO:0000313" key="2">
    <source>
        <dbReference type="Proteomes" id="UP000018958"/>
    </source>
</evidence>
<dbReference type="Proteomes" id="UP000018958">
    <property type="component" value="Unassembled WGS sequence"/>
</dbReference>
<protein>
    <submittedName>
        <fullName evidence="1">Uncharacterized protein</fullName>
    </submittedName>
</protein>
<accession>W2WRD4</accession>
<reference evidence="1 2" key="1">
    <citation type="submission" date="2013-11" db="EMBL/GenBank/DDBJ databases">
        <title>The Genome Sequence of Phytophthora parasitica CJ01A1.</title>
        <authorList>
            <consortium name="The Broad Institute Genomics Platform"/>
            <person name="Russ C."/>
            <person name="Tyler B."/>
            <person name="Panabieres F."/>
            <person name="Shan W."/>
            <person name="Tripathy S."/>
            <person name="Grunwald N."/>
            <person name="Machado M."/>
            <person name="Johnson C.S."/>
            <person name="Walker B."/>
            <person name="Young S.K."/>
            <person name="Zeng Q."/>
            <person name="Gargeya S."/>
            <person name="Fitzgerald M."/>
            <person name="Haas B."/>
            <person name="Abouelleil A."/>
            <person name="Allen A.W."/>
            <person name="Alvarado L."/>
            <person name="Arachchi H.M."/>
            <person name="Berlin A.M."/>
            <person name="Chapman S.B."/>
            <person name="Gainer-Dewar J."/>
            <person name="Goldberg J."/>
            <person name="Griggs A."/>
            <person name="Gujja S."/>
            <person name="Hansen M."/>
            <person name="Howarth C."/>
            <person name="Imamovic A."/>
            <person name="Ireland A."/>
            <person name="Larimer J."/>
            <person name="McCowan C."/>
            <person name="Murphy C."/>
            <person name="Pearson M."/>
            <person name="Poon T.W."/>
            <person name="Priest M."/>
            <person name="Roberts A."/>
            <person name="Saif S."/>
            <person name="Shea T."/>
            <person name="Sisk P."/>
            <person name="Sykes S."/>
            <person name="Wortman J."/>
            <person name="Nusbaum C."/>
            <person name="Birren B."/>
        </authorList>
    </citation>
    <scope>NUCLEOTIDE SEQUENCE [LARGE SCALE GENOMIC DNA]</scope>
    <source>
        <strain evidence="1 2">CJ01A1</strain>
    </source>
</reference>
<gene>
    <name evidence="1" type="ORF">F441_12449</name>
</gene>
<proteinExistence type="predicted"/>
<evidence type="ECO:0000313" key="1">
    <source>
        <dbReference type="EMBL" id="ETP12119.1"/>
    </source>
</evidence>
<organism evidence="1 2">
    <name type="scientific">Phytophthora nicotianae CJ01A1</name>
    <dbReference type="NCBI Taxonomy" id="1317063"/>
    <lineage>
        <taxon>Eukaryota</taxon>
        <taxon>Sar</taxon>
        <taxon>Stramenopiles</taxon>
        <taxon>Oomycota</taxon>
        <taxon>Peronosporomycetes</taxon>
        <taxon>Peronosporales</taxon>
        <taxon>Peronosporaceae</taxon>
        <taxon>Phytophthora</taxon>
    </lineage>
</organism>
<comment type="caution">
    <text evidence="1">The sequence shown here is derived from an EMBL/GenBank/DDBJ whole genome shotgun (WGS) entry which is preliminary data.</text>
</comment>
<dbReference type="AlphaFoldDB" id="W2WRD4"/>
<sequence>MQDWGQVMQFRSKRHIMDSKNSEQVLNSWLQSGRGQPIKLHLYEYGVASLHWLHVGDFKRVCIVPLSTDRAGATAEDSFQEILKRLQQQWEATFDGSSVVRQIWAKH</sequence>
<name>W2WRD4_PHYNI</name>
<dbReference type="EMBL" id="ANIX01002418">
    <property type="protein sequence ID" value="ETP12119.1"/>
    <property type="molecule type" value="Genomic_DNA"/>
</dbReference>